<dbReference type="KEGG" id="str:Sterm_3052"/>
<dbReference type="HOGENOM" id="CLU_2769911_0_0_0"/>
<reference evidence="1 2" key="2">
    <citation type="journal article" date="2010" name="Stand. Genomic Sci.">
        <title>Complete genome sequence of Sebaldella termitidis type strain (NCTC 11300).</title>
        <authorList>
            <person name="Harmon-Smith M."/>
            <person name="Celia L."/>
            <person name="Chertkov O."/>
            <person name="Lapidus A."/>
            <person name="Copeland A."/>
            <person name="Glavina Del Rio T."/>
            <person name="Nolan M."/>
            <person name="Lucas S."/>
            <person name="Tice H."/>
            <person name="Cheng J.F."/>
            <person name="Han C."/>
            <person name="Detter J.C."/>
            <person name="Bruce D."/>
            <person name="Goodwin L."/>
            <person name="Pitluck S."/>
            <person name="Pati A."/>
            <person name="Liolios K."/>
            <person name="Ivanova N."/>
            <person name="Mavromatis K."/>
            <person name="Mikhailova N."/>
            <person name="Chen A."/>
            <person name="Palaniappan K."/>
            <person name="Land M."/>
            <person name="Hauser L."/>
            <person name="Chang Y.J."/>
            <person name="Jeffries C.D."/>
            <person name="Brettin T."/>
            <person name="Goker M."/>
            <person name="Beck B."/>
            <person name="Bristow J."/>
            <person name="Eisen J.A."/>
            <person name="Markowitz V."/>
            <person name="Hugenholtz P."/>
            <person name="Kyrpides N.C."/>
            <person name="Klenk H.P."/>
            <person name="Chen F."/>
        </authorList>
    </citation>
    <scope>NUCLEOTIDE SEQUENCE [LARGE SCALE GENOMIC DNA]</scope>
    <source>
        <strain evidence="2">ATCC 33386 / NCTC 11300</strain>
    </source>
</reference>
<name>D1ANU0_SEBTE</name>
<dbReference type="AlphaFoldDB" id="D1ANU0"/>
<organism evidence="1 2">
    <name type="scientific">Sebaldella termitidis (strain ATCC 33386 / NCTC 11300)</name>
    <dbReference type="NCBI Taxonomy" id="526218"/>
    <lineage>
        <taxon>Bacteria</taxon>
        <taxon>Fusobacteriati</taxon>
        <taxon>Fusobacteriota</taxon>
        <taxon>Fusobacteriia</taxon>
        <taxon>Fusobacteriales</taxon>
        <taxon>Leptotrichiaceae</taxon>
        <taxon>Sebaldella</taxon>
    </lineage>
</organism>
<protein>
    <submittedName>
        <fullName evidence="1">Uncharacterized protein</fullName>
    </submittedName>
</protein>
<dbReference type="eggNOG" id="COG3478">
    <property type="taxonomic scope" value="Bacteria"/>
</dbReference>
<evidence type="ECO:0000313" key="2">
    <source>
        <dbReference type="Proteomes" id="UP000000845"/>
    </source>
</evidence>
<dbReference type="InterPro" id="IPR018652">
    <property type="entry name" value="DUF2082_NA-bd_Znr"/>
</dbReference>
<sequence length="67" mass="7789">MIHVFNKCLKCNSEKYELKTIAFPTKATGEVKFSMDIYYLKICSDCGFTEMYSAKVFEKNEKPAVEF</sequence>
<evidence type="ECO:0000313" key="1">
    <source>
        <dbReference type="EMBL" id="ACZ09894.1"/>
    </source>
</evidence>
<dbReference type="STRING" id="526218.Sterm_3052"/>
<accession>D1ANU0</accession>
<dbReference type="Proteomes" id="UP000000845">
    <property type="component" value="Chromosome"/>
</dbReference>
<dbReference type="RefSeq" id="WP_012862476.1">
    <property type="nucleotide sequence ID" value="NC_013517.1"/>
</dbReference>
<dbReference type="EMBL" id="CP001739">
    <property type="protein sequence ID" value="ACZ09894.1"/>
    <property type="molecule type" value="Genomic_DNA"/>
</dbReference>
<dbReference type="Pfam" id="PF09855">
    <property type="entry name" value="Zn_ribbon_13"/>
    <property type="match status" value="1"/>
</dbReference>
<reference evidence="2" key="1">
    <citation type="submission" date="2009-09" db="EMBL/GenBank/DDBJ databases">
        <title>The complete chromosome of Sebaldella termitidis ATCC 33386.</title>
        <authorList>
            <consortium name="US DOE Joint Genome Institute (JGI-PGF)"/>
            <person name="Lucas S."/>
            <person name="Copeland A."/>
            <person name="Lapidus A."/>
            <person name="Glavina del Rio T."/>
            <person name="Dalin E."/>
            <person name="Tice H."/>
            <person name="Bruce D."/>
            <person name="Goodwin L."/>
            <person name="Pitluck S."/>
            <person name="Kyrpides N."/>
            <person name="Mavromatis K."/>
            <person name="Ivanova N."/>
            <person name="Mikhailova N."/>
            <person name="Sims D."/>
            <person name="Meincke L."/>
            <person name="Brettin T."/>
            <person name="Detter J.C."/>
            <person name="Han C."/>
            <person name="Larimer F."/>
            <person name="Land M."/>
            <person name="Hauser L."/>
            <person name="Markowitz V."/>
            <person name="Cheng J.F."/>
            <person name="Hugenholtz P."/>
            <person name="Woyke T."/>
            <person name="Wu D."/>
            <person name="Eisen J.A."/>
        </authorList>
    </citation>
    <scope>NUCLEOTIDE SEQUENCE [LARGE SCALE GENOMIC DNA]</scope>
    <source>
        <strain evidence="2">ATCC 33386 / NCTC 11300</strain>
    </source>
</reference>
<keyword evidence="2" id="KW-1185">Reference proteome</keyword>
<proteinExistence type="predicted"/>
<gene>
    <name evidence="1" type="ordered locus">Sterm_3052</name>
</gene>